<keyword evidence="1" id="KW-0413">Isomerase</keyword>
<organism evidence="4">
    <name type="scientific">Eucampia antarctica</name>
    <dbReference type="NCBI Taxonomy" id="49252"/>
    <lineage>
        <taxon>Eukaryota</taxon>
        <taxon>Sar</taxon>
        <taxon>Stramenopiles</taxon>
        <taxon>Ochrophyta</taxon>
        <taxon>Bacillariophyta</taxon>
        <taxon>Mediophyceae</taxon>
        <taxon>Biddulphiophycidae</taxon>
        <taxon>Hemiaulales</taxon>
        <taxon>Hemiaulaceae</taxon>
        <taxon>Eucampia</taxon>
    </lineage>
</organism>
<dbReference type="GO" id="GO:0003755">
    <property type="term" value="F:peptidyl-prolyl cis-trans isomerase activity"/>
    <property type="evidence" value="ECO:0007669"/>
    <property type="project" value="UniProtKB-KW"/>
</dbReference>
<protein>
    <recommendedName>
        <fullName evidence="1">peptidylprolyl isomerase</fullName>
        <ecNumber evidence="1">5.2.1.8</ecNumber>
    </recommendedName>
</protein>
<sequence length="262" mass="28747">MIKSVLVQSAIFLSFAISSNSFISPLHSKVSCKQQNSCALFSIKGSDDDDNVIDSTISRKSFFEKTAMASLLGVVAFNPNRANAGIDPSALSKYTVEGDETGTATRLRQIEVNKNRPEDLENIAYEELPSGVSFREYREGKGEAVVKRGSKVAVEMTIRCKSFATAKEPGGMTYFSTKEDTEFNEVAWTVGSGDLPPGLEEGMMGMHRNAVRRIELPSTAVFAAKKVDQLPLPTTKDGKRRFESLFKTDATLLLEVLVTRVK</sequence>
<dbReference type="AlphaFoldDB" id="A0A7S2SGX9"/>
<evidence type="ECO:0000256" key="1">
    <source>
        <dbReference type="PROSITE-ProRule" id="PRU00277"/>
    </source>
</evidence>
<proteinExistence type="predicted"/>
<reference evidence="4" key="1">
    <citation type="submission" date="2021-01" db="EMBL/GenBank/DDBJ databases">
        <authorList>
            <person name="Corre E."/>
            <person name="Pelletier E."/>
            <person name="Niang G."/>
            <person name="Scheremetjew M."/>
            <person name="Finn R."/>
            <person name="Kale V."/>
            <person name="Holt S."/>
            <person name="Cochrane G."/>
            <person name="Meng A."/>
            <person name="Brown T."/>
            <person name="Cohen L."/>
        </authorList>
    </citation>
    <scope>NUCLEOTIDE SEQUENCE</scope>
    <source>
        <strain evidence="4">CCMP1452</strain>
    </source>
</reference>
<dbReference type="EC" id="5.2.1.8" evidence="1"/>
<dbReference type="EMBL" id="HBHI01029243">
    <property type="protein sequence ID" value="CAD9699738.1"/>
    <property type="molecule type" value="Transcribed_RNA"/>
</dbReference>
<feature type="signal peptide" evidence="2">
    <location>
        <begin position="1"/>
        <end position="21"/>
    </location>
</feature>
<dbReference type="PROSITE" id="PS50059">
    <property type="entry name" value="FKBP_PPIASE"/>
    <property type="match status" value="1"/>
</dbReference>
<feature type="chain" id="PRO_5031310819" description="peptidylprolyl isomerase" evidence="2">
    <location>
        <begin position="22"/>
        <end position="262"/>
    </location>
</feature>
<evidence type="ECO:0000256" key="2">
    <source>
        <dbReference type="SAM" id="SignalP"/>
    </source>
</evidence>
<keyword evidence="1" id="KW-0697">Rotamase</keyword>
<keyword evidence="2" id="KW-0732">Signal</keyword>
<gene>
    <name evidence="4" type="ORF">EANT1437_LOCUS14957</name>
</gene>
<evidence type="ECO:0000259" key="3">
    <source>
        <dbReference type="PROSITE" id="PS50059"/>
    </source>
</evidence>
<accession>A0A7S2SGX9</accession>
<dbReference type="Pfam" id="PF00254">
    <property type="entry name" value="FKBP_C"/>
    <property type="match status" value="1"/>
</dbReference>
<dbReference type="Gene3D" id="3.10.50.40">
    <property type="match status" value="1"/>
</dbReference>
<name>A0A7S2SGX9_9STRA</name>
<evidence type="ECO:0000313" key="4">
    <source>
        <dbReference type="EMBL" id="CAD9699738.1"/>
    </source>
</evidence>
<dbReference type="SUPFAM" id="SSF54534">
    <property type="entry name" value="FKBP-like"/>
    <property type="match status" value="1"/>
</dbReference>
<dbReference type="InterPro" id="IPR001179">
    <property type="entry name" value="PPIase_FKBP_dom"/>
</dbReference>
<dbReference type="InterPro" id="IPR046357">
    <property type="entry name" value="PPIase_dom_sf"/>
</dbReference>
<comment type="catalytic activity">
    <reaction evidence="1">
        <text>[protein]-peptidylproline (omega=180) = [protein]-peptidylproline (omega=0)</text>
        <dbReference type="Rhea" id="RHEA:16237"/>
        <dbReference type="Rhea" id="RHEA-COMP:10747"/>
        <dbReference type="Rhea" id="RHEA-COMP:10748"/>
        <dbReference type="ChEBI" id="CHEBI:83833"/>
        <dbReference type="ChEBI" id="CHEBI:83834"/>
        <dbReference type="EC" id="5.2.1.8"/>
    </reaction>
</comment>
<feature type="domain" description="PPIase FKBP-type" evidence="3">
    <location>
        <begin position="149"/>
        <end position="262"/>
    </location>
</feature>